<proteinExistence type="predicted"/>
<dbReference type="CDD" id="cd00821">
    <property type="entry name" value="PH"/>
    <property type="match status" value="1"/>
</dbReference>
<dbReference type="InterPro" id="IPR001849">
    <property type="entry name" value="PH_domain"/>
</dbReference>
<name>A0A8H7RWX0_9FUNG</name>
<dbReference type="Gene3D" id="2.30.29.30">
    <property type="entry name" value="Pleckstrin-homology domain (PH domain)/Phosphotyrosine-binding domain (PTB)"/>
    <property type="match status" value="1"/>
</dbReference>
<dbReference type="SUPFAM" id="SSF50729">
    <property type="entry name" value="PH domain-like"/>
    <property type="match status" value="1"/>
</dbReference>
<accession>A0A8H7RWX0</accession>
<gene>
    <name evidence="3" type="ORF">INT45_010782</name>
</gene>
<organism evidence="3 4">
    <name type="scientific">Circinella minor</name>
    <dbReference type="NCBI Taxonomy" id="1195481"/>
    <lineage>
        <taxon>Eukaryota</taxon>
        <taxon>Fungi</taxon>
        <taxon>Fungi incertae sedis</taxon>
        <taxon>Mucoromycota</taxon>
        <taxon>Mucoromycotina</taxon>
        <taxon>Mucoromycetes</taxon>
        <taxon>Mucorales</taxon>
        <taxon>Lichtheimiaceae</taxon>
        <taxon>Circinella</taxon>
    </lineage>
</organism>
<evidence type="ECO:0000313" key="3">
    <source>
        <dbReference type="EMBL" id="KAG2217333.1"/>
    </source>
</evidence>
<dbReference type="InterPro" id="IPR011993">
    <property type="entry name" value="PH-like_dom_sf"/>
</dbReference>
<dbReference type="EMBL" id="JAEPRB010000307">
    <property type="protein sequence ID" value="KAG2217333.1"/>
    <property type="molecule type" value="Genomic_DNA"/>
</dbReference>
<sequence>MTATNTPLAGWLAKLTTLSFGRTQWQHCYFVLLDSELRFYKDEHADLASHVLNLKNVKRIIQLELSNRSFCIRLEPYSTAEKNPWTLACSSQADLEAWIYALQKRLVRSSANISSPGFSPVGNLKKKRPTNSWFSQQPSSFFHFDDTDDDNISFFDDSINNEYNKTQQKKSDSYYHTITPSTVVRPRIRKNSKNQSPPSFSRRRGIYLEPLLIASSPFNHVSKNKDDSNHYVHALSSFDSTPTSCSDVSLSSPSLLSLATTAVDTRASADNIKTVRTSLPLSSSMTDSCENLDRGRSKSAPNIFQNNNKHGLADGETSPTFLLYKERFRLC</sequence>
<dbReference type="SMART" id="SM00233">
    <property type="entry name" value="PH"/>
    <property type="match status" value="1"/>
</dbReference>
<dbReference type="PROSITE" id="PS50003">
    <property type="entry name" value="PH_DOMAIN"/>
    <property type="match status" value="1"/>
</dbReference>
<comment type="caution">
    <text evidence="3">The sequence shown here is derived from an EMBL/GenBank/DDBJ whole genome shotgun (WGS) entry which is preliminary data.</text>
</comment>
<feature type="domain" description="PH" evidence="2">
    <location>
        <begin position="5"/>
        <end position="107"/>
    </location>
</feature>
<dbReference type="AlphaFoldDB" id="A0A8H7RWX0"/>
<protein>
    <recommendedName>
        <fullName evidence="2">PH domain-containing protein</fullName>
    </recommendedName>
</protein>
<feature type="region of interest" description="Disordered" evidence="1">
    <location>
        <begin position="285"/>
        <end position="311"/>
    </location>
</feature>
<evidence type="ECO:0000256" key="1">
    <source>
        <dbReference type="SAM" id="MobiDB-lite"/>
    </source>
</evidence>
<dbReference type="Proteomes" id="UP000646827">
    <property type="component" value="Unassembled WGS sequence"/>
</dbReference>
<evidence type="ECO:0000259" key="2">
    <source>
        <dbReference type="PROSITE" id="PS50003"/>
    </source>
</evidence>
<reference evidence="3 4" key="1">
    <citation type="submission" date="2020-12" db="EMBL/GenBank/DDBJ databases">
        <title>Metabolic potential, ecology and presence of endohyphal bacteria is reflected in genomic diversity of Mucoromycotina.</title>
        <authorList>
            <person name="Muszewska A."/>
            <person name="Okrasinska A."/>
            <person name="Steczkiewicz K."/>
            <person name="Drgas O."/>
            <person name="Orlowska M."/>
            <person name="Perlinska-Lenart U."/>
            <person name="Aleksandrzak-Piekarczyk T."/>
            <person name="Szatraj K."/>
            <person name="Zielenkiewicz U."/>
            <person name="Pilsyk S."/>
            <person name="Malc E."/>
            <person name="Mieczkowski P."/>
            <person name="Kruszewska J.S."/>
            <person name="Biernat P."/>
            <person name="Pawlowska J."/>
        </authorList>
    </citation>
    <scope>NUCLEOTIDE SEQUENCE [LARGE SCALE GENOMIC DNA]</scope>
    <source>
        <strain evidence="3 4">CBS 142.35</strain>
    </source>
</reference>
<keyword evidence="4" id="KW-1185">Reference proteome</keyword>
<evidence type="ECO:0000313" key="4">
    <source>
        <dbReference type="Proteomes" id="UP000646827"/>
    </source>
</evidence>
<feature type="compositionally biased region" description="Polar residues" evidence="1">
    <location>
        <begin position="299"/>
        <end position="309"/>
    </location>
</feature>
<dbReference type="OrthoDB" id="2344588at2759"/>
<dbReference type="Pfam" id="PF00169">
    <property type="entry name" value="PH"/>
    <property type="match status" value="1"/>
</dbReference>